<keyword evidence="15" id="KW-1185">Reference proteome</keyword>
<feature type="domain" description="CBS" evidence="12">
    <location>
        <begin position="292"/>
        <end position="349"/>
    </location>
</feature>
<dbReference type="SUPFAM" id="SSF56176">
    <property type="entry name" value="FAD-binding/transporter-associated domain-like"/>
    <property type="match status" value="1"/>
</dbReference>
<sequence>MTIGQEMISSLIVIIVLIFATVFVAAEFALVKVRKSALEDYQAKRERPSRQINLAINMVENLNEYLSTTQVGITLAGLILGWLGERTVAQLLLDLGILQQVPGIAAGVVASIIALVFLTYIEVVFTELIPKNVAIEFPIRVIMFVATPLRVFHLVFYPFVWLLNVSAVFFTRLMGLKIADEGEEVYSEAEILSLTRVAARQGEVNDEDYVFMERAFEMTDKVANDIMIDRTQLEVVDVTTSVRTALQEYFTSKHSRFPVVANNDKDKILGYVFNYDIMYQSTIDDTVSVRKVIRNLPTVPENMPIMDVLKRMITSRTPMVIVGDEYGGTSGIVTDKDIYEELFGTVRDEVDEVAEDMIEKISDDDNGTHVYKMSGKLTLYDFERFFHTDIPVFDKSEMVTLSGFVLDAEDVIQNGTQVRVENFVIKVLDYKDTFINELEVTQLPVI</sequence>
<keyword evidence="7 9" id="KW-0129">CBS domain</keyword>
<accession>A0A6C2C5C8</accession>
<dbReference type="Pfam" id="PF00571">
    <property type="entry name" value="CBS"/>
    <property type="match status" value="2"/>
</dbReference>
<protein>
    <submittedName>
        <fullName evidence="14">HlyC/CorC family transporter</fullName>
    </submittedName>
</protein>
<dbReference type="Pfam" id="PF01595">
    <property type="entry name" value="CNNM"/>
    <property type="match status" value="1"/>
</dbReference>
<dbReference type="InterPro" id="IPR016169">
    <property type="entry name" value="FAD-bd_PCMH_sub2"/>
</dbReference>
<comment type="similarity">
    <text evidence="2">Belongs to the UPF0053 family.</text>
</comment>
<dbReference type="Pfam" id="PF03471">
    <property type="entry name" value="CorC_HlyC"/>
    <property type="match status" value="1"/>
</dbReference>
<feature type="transmembrane region" description="Helical" evidence="11">
    <location>
        <begin position="12"/>
        <end position="31"/>
    </location>
</feature>
<dbReference type="PANTHER" id="PTHR43099:SF2">
    <property type="entry name" value="UPF0053 PROTEIN YRKA"/>
    <property type="match status" value="1"/>
</dbReference>
<keyword evidence="4 10" id="KW-0812">Transmembrane</keyword>
<evidence type="ECO:0000256" key="9">
    <source>
        <dbReference type="PROSITE-ProRule" id="PRU00703"/>
    </source>
</evidence>
<comment type="subcellular location">
    <subcellularLocation>
        <location evidence="1">Cell membrane</location>
        <topology evidence="1">Multi-pass membrane protein</topology>
    </subcellularLocation>
</comment>
<dbReference type="PROSITE" id="PS51371">
    <property type="entry name" value="CBS"/>
    <property type="match status" value="2"/>
</dbReference>
<evidence type="ECO:0000256" key="8">
    <source>
        <dbReference type="ARBA" id="ARBA00023136"/>
    </source>
</evidence>
<proteinExistence type="inferred from homology"/>
<feature type="transmembrane region" description="Helical" evidence="11">
    <location>
        <begin position="104"/>
        <end position="129"/>
    </location>
</feature>
<evidence type="ECO:0000259" key="13">
    <source>
        <dbReference type="PROSITE" id="PS51846"/>
    </source>
</evidence>
<dbReference type="GO" id="GO:0050660">
    <property type="term" value="F:flavin adenine dinucleotide binding"/>
    <property type="evidence" value="ECO:0007669"/>
    <property type="project" value="InterPro"/>
</dbReference>
<dbReference type="InterPro" id="IPR051676">
    <property type="entry name" value="UPF0053_domain"/>
</dbReference>
<evidence type="ECO:0000256" key="3">
    <source>
        <dbReference type="ARBA" id="ARBA00022475"/>
    </source>
</evidence>
<dbReference type="Gene3D" id="3.10.580.10">
    <property type="entry name" value="CBS-domain"/>
    <property type="match status" value="1"/>
</dbReference>
<dbReference type="SUPFAM" id="SSF54631">
    <property type="entry name" value="CBS-domain pair"/>
    <property type="match status" value="1"/>
</dbReference>
<dbReference type="RefSeq" id="WP_148623106.1">
    <property type="nucleotide sequence ID" value="NZ_SDGZ01000018.1"/>
</dbReference>
<dbReference type="GO" id="GO:0005886">
    <property type="term" value="C:plasma membrane"/>
    <property type="evidence" value="ECO:0007669"/>
    <property type="project" value="UniProtKB-SubCell"/>
</dbReference>
<dbReference type="PROSITE" id="PS51846">
    <property type="entry name" value="CNNM"/>
    <property type="match status" value="1"/>
</dbReference>
<evidence type="ECO:0000256" key="1">
    <source>
        <dbReference type="ARBA" id="ARBA00004651"/>
    </source>
</evidence>
<evidence type="ECO:0000313" key="14">
    <source>
        <dbReference type="EMBL" id="TYC48505.1"/>
    </source>
</evidence>
<keyword evidence="8 10" id="KW-0472">Membrane</keyword>
<dbReference type="InterPro" id="IPR046342">
    <property type="entry name" value="CBS_dom_sf"/>
</dbReference>
<feature type="transmembrane region" description="Helical" evidence="11">
    <location>
        <begin position="141"/>
        <end position="163"/>
    </location>
</feature>
<dbReference type="Gene3D" id="3.30.465.10">
    <property type="match status" value="1"/>
</dbReference>
<evidence type="ECO:0000256" key="10">
    <source>
        <dbReference type="PROSITE-ProRule" id="PRU01193"/>
    </source>
</evidence>
<dbReference type="InterPro" id="IPR036318">
    <property type="entry name" value="FAD-bd_PCMH-like_sf"/>
</dbReference>
<gene>
    <name evidence="14" type="ORF">ESZ50_08305</name>
</gene>
<comment type="caution">
    <text evidence="14">The sequence shown here is derived from an EMBL/GenBank/DDBJ whole genome shotgun (WGS) entry which is preliminary data.</text>
</comment>
<evidence type="ECO:0000256" key="11">
    <source>
        <dbReference type="SAM" id="Phobius"/>
    </source>
</evidence>
<keyword evidence="6 10" id="KW-1133">Transmembrane helix</keyword>
<dbReference type="AlphaFoldDB" id="A0A6C2C5C8"/>
<keyword evidence="5" id="KW-0677">Repeat</keyword>
<dbReference type="InterPro" id="IPR002550">
    <property type="entry name" value="CNNM"/>
</dbReference>
<evidence type="ECO:0000256" key="2">
    <source>
        <dbReference type="ARBA" id="ARBA00006337"/>
    </source>
</evidence>
<dbReference type="EMBL" id="SDGZ01000018">
    <property type="protein sequence ID" value="TYC48505.1"/>
    <property type="molecule type" value="Genomic_DNA"/>
</dbReference>
<dbReference type="OrthoDB" id="9798188at2"/>
<keyword evidence="3" id="KW-1003">Cell membrane</keyword>
<evidence type="ECO:0000259" key="12">
    <source>
        <dbReference type="PROSITE" id="PS51371"/>
    </source>
</evidence>
<evidence type="ECO:0000256" key="7">
    <source>
        <dbReference type="ARBA" id="ARBA00023122"/>
    </source>
</evidence>
<reference evidence="14 15" key="1">
    <citation type="submission" date="2019-01" db="EMBL/GenBank/DDBJ databases">
        <title>Weissella sp. nov., a novel lactic acid bacterium isolated from animal feces.</title>
        <authorList>
            <person name="Wang L.-T."/>
        </authorList>
    </citation>
    <scope>NUCLEOTIDE SEQUENCE [LARGE SCALE GENOMIC DNA]</scope>
    <source>
        <strain evidence="14 15">8H-2</strain>
    </source>
</reference>
<name>A0A6C2C5C8_9LACO</name>
<dbReference type="CDD" id="cd04590">
    <property type="entry name" value="CBS_pair_CorC_HlyC_assoc"/>
    <property type="match status" value="1"/>
</dbReference>
<dbReference type="PANTHER" id="PTHR43099">
    <property type="entry name" value="UPF0053 PROTEIN YRKA"/>
    <property type="match status" value="1"/>
</dbReference>
<dbReference type="InterPro" id="IPR000644">
    <property type="entry name" value="CBS_dom"/>
</dbReference>
<evidence type="ECO:0000256" key="5">
    <source>
        <dbReference type="ARBA" id="ARBA00022737"/>
    </source>
</evidence>
<dbReference type="InterPro" id="IPR005170">
    <property type="entry name" value="Transptr-assoc_dom"/>
</dbReference>
<evidence type="ECO:0000256" key="4">
    <source>
        <dbReference type="ARBA" id="ARBA00022692"/>
    </source>
</evidence>
<feature type="domain" description="CNNM transmembrane" evidence="13">
    <location>
        <begin position="2"/>
        <end position="208"/>
    </location>
</feature>
<evidence type="ECO:0000313" key="15">
    <source>
        <dbReference type="Proteomes" id="UP000371977"/>
    </source>
</evidence>
<evidence type="ECO:0000256" key="6">
    <source>
        <dbReference type="ARBA" id="ARBA00022989"/>
    </source>
</evidence>
<dbReference type="InterPro" id="IPR044751">
    <property type="entry name" value="Ion_transp-like_CBS"/>
</dbReference>
<dbReference type="SMART" id="SM01091">
    <property type="entry name" value="CorC_HlyC"/>
    <property type="match status" value="1"/>
</dbReference>
<feature type="domain" description="CBS" evidence="12">
    <location>
        <begin position="227"/>
        <end position="289"/>
    </location>
</feature>
<dbReference type="Proteomes" id="UP000371977">
    <property type="component" value="Unassembled WGS sequence"/>
</dbReference>
<organism evidence="14 15">
    <name type="scientific">Weissella muntiaci</name>
    <dbReference type="NCBI Taxonomy" id="2508881"/>
    <lineage>
        <taxon>Bacteria</taxon>
        <taxon>Bacillati</taxon>
        <taxon>Bacillota</taxon>
        <taxon>Bacilli</taxon>
        <taxon>Lactobacillales</taxon>
        <taxon>Lactobacillaceae</taxon>
        <taxon>Weissella</taxon>
    </lineage>
</organism>